<evidence type="ECO:0000256" key="1">
    <source>
        <dbReference type="SAM" id="MobiDB-lite"/>
    </source>
</evidence>
<feature type="region of interest" description="Disordered" evidence="1">
    <location>
        <begin position="243"/>
        <end position="267"/>
    </location>
</feature>
<dbReference type="OrthoDB" id="5591454at2759"/>
<dbReference type="InterPro" id="IPR036770">
    <property type="entry name" value="Ankyrin_rpt-contain_sf"/>
</dbReference>
<accession>A0A0L0SKR9</accession>
<evidence type="ECO:0000313" key="3">
    <source>
        <dbReference type="Proteomes" id="UP000054350"/>
    </source>
</evidence>
<dbReference type="Proteomes" id="UP000054350">
    <property type="component" value="Unassembled WGS sequence"/>
</dbReference>
<organism evidence="2 3">
    <name type="scientific">Allomyces macrogynus (strain ATCC 38327)</name>
    <name type="common">Allomyces javanicus var. macrogynus</name>
    <dbReference type="NCBI Taxonomy" id="578462"/>
    <lineage>
        <taxon>Eukaryota</taxon>
        <taxon>Fungi</taxon>
        <taxon>Fungi incertae sedis</taxon>
        <taxon>Blastocladiomycota</taxon>
        <taxon>Blastocladiomycetes</taxon>
        <taxon>Blastocladiales</taxon>
        <taxon>Blastocladiaceae</taxon>
        <taxon>Allomyces</taxon>
    </lineage>
</organism>
<keyword evidence="3" id="KW-1185">Reference proteome</keyword>
<dbReference type="EMBL" id="GG745341">
    <property type="protein sequence ID" value="KNE63033.1"/>
    <property type="molecule type" value="Genomic_DNA"/>
</dbReference>
<evidence type="ECO:0000313" key="2">
    <source>
        <dbReference type="EMBL" id="KNE63033.1"/>
    </source>
</evidence>
<dbReference type="VEuPathDB" id="FungiDB:AMAG_08200"/>
<proteinExistence type="predicted"/>
<reference evidence="3" key="2">
    <citation type="submission" date="2009-11" db="EMBL/GenBank/DDBJ databases">
        <title>The Genome Sequence of Allomyces macrogynus strain ATCC 38327.</title>
        <authorList>
            <consortium name="The Broad Institute Genome Sequencing Platform"/>
            <person name="Russ C."/>
            <person name="Cuomo C."/>
            <person name="Shea T."/>
            <person name="Young S.K."/>
            <person name="Zeng Q."/>
            <person name="Koehrsen M."/>
            <person name="Haas B."/>
            <person name="Borodovsky M."/>
            <person name="Guigo R."/>
            <person name="Alvarado L."/>
            <person name="Berlin A."/>
            <person name="Borenstein D."/>
            <person name="Chen Z."/>
            <person name="Engels R."/>
            <person name="Freedman E."/>
            <person name="Gellesch M."/>
            <person name="Goldberg J."/>
            <person name="Griggs A."/>
            <person name="Gujja S."/>
            <person name="Heiman D."/>
            <person name="Hepburn T."/>
            <person name="Howarth C."/>
            <person name="Jen D."/>
            <person name="Larson L."/>
            <person name="Lewis B."/>
            <person name="Mehta T."/>
            <person name="Park D."/>
            <person name="Pearson M."/>
            <person name="Roberts A."/>
            <person name="Saif S."/>
            <person name="Shenoy N."/>
            <person name="Sisk P."/>
            <person name="Stolte C."/>
            <person name="Sykes S."/>
            <person name="Walk T."/>
            <person name="White J."/>
            <person name="Yandava C."/>
            <person name="Burger G."/>
            <person name="Gray M.W."/>
            <person name="Holland P.W.H."/>
            <person name="King N."/>
            <person name="Lang F.B.F."/>
            <person name="Roger A.J."/>
            <person name="Ruiz-Trillo I."/>
            <person name="Lander E."/>
            <person name="Nusbaum C."/>
        </authorList>
    </citation>
    <scope>NUCLEOTIDE SEQUENCE [LARGE SCALE GENOMIC DNA]</scope>
    <source>
        <strain evidence="3">ATCC 38327</strain>
    </source>
</reference>
<sequence>MDQLCPLSDHSDWHDPVCGCSPAPPAPPPPVSAAQADPFAPANTLSGPGACSLFNNAIGIAANAPALVPAPLYRTVQQATLHVVDTLAHTANSNHFRLSDENAGQWTLYVKECLAKDKNANWPLSIPNEVRSDKKYSIEVRLVIDLAFGSLVAPNDARYEYTAQVARAGADALSVPCTVVPRPQLDSGRVELQCKFLFQCAKHKGGDVLTVSMSVRSLAPGGGGELADVQVDGFPTSIECMSDKKRRRLQQQEQSSTSDQDASDAFPPLKRQRLAIPVAPATVSDSVSATVPNPATTAVLDTASSTVTGASLATISDAAPATISDPASSTILDTMVDSHGADHRVEVAREYLREGAGKAIEIIGLLEQSLPLARTIRLRFLASLLRNSDRIASWPAARFNRILGLLCAGDGESVWSAESPSLMHLVAKNCHDAAILELVFRPLFSGSTAQRDERNALLEALRVQNSAGFTPVHAAARKCNVAFLAIVARGDVNALLERSERDDGTFLHSLVNCDNSHVVLSALEYVVLKSTWATLLAAKNERERTPRDLVEFQVTVRGRDKLRATVEWVRTMEARVVGTSLGGEGDGNVGK</sequence>
<reference evidence="2 3" key="1">
    <citation type="submission" date="2009-11" db="EMBL/GenBank/DDBJ databases">
        <title>Annotation of Allomyces macrogynus ATCC 38327.</title>
        <authorList>
            <consortium name="The Broad Institute Genome Sequencing Platform"/>
            <person name="Russ C."/>
            <person name="Cuomo C."/>
            <person name="Burger G."/>
            <person name="Gray M.W."/>
            <person name="Holland P.W.H."/>
            <person name="King N."/>
            <person name="Lang F.B.F."/>
            <person name="Roger A.J."/>
            <person name="Ruiz-Trillo I."/>
            <person name="Young S.K."/>
            <person name="Zeng Q."/>
            <person name="Gargeya S."/>
            <person name="Fitzgerald M."/>
            <person name="Haas B."/>
            <person name="Abouelleil A."/>
            <person name="Alvarado L."/>
            <person name="Arachchi H.M."/>
            <person name="Berlin A."/>
            <person name="Chapman S.B."/>
            <person name="Gearin G."/>
            <person name="Goldberg J."/>
            <person name="Griggs A."/>
            <person name="Gujja S."/>
            <person name="Hansen M."/>
            <person name="Heiman D."/>
            <person name="Howarth C."/>
            <person name="Larimer J."/>
            <person name="Lui A."/>
            <person name="MacDonald P.J.P."/>
            <person name="McCowen C."/>
            <person name="Montmayeur A."/>
            <person name="Murphy C."/>
            <person name="Neiman D."/>
            <person name="Pearson M."/>
            <person name="Priest M."/>
            <person name="Roberts A."/>
            <person name="Saif S."/>
            <person name="Shea T."/>
            <person name="Sisk P."/>
            <person name="Stolte C."/>
            <person name="Sykes S."/>
            <person name="Wortman J."/>
            <person name="Nusbaum C."/>
            <person name="Birren B."/>
        </authorList>
    </citation>
    <scope>NUCLEOTIDE SEQUENCE [LARGE SCALE GENOMIC DNA]</scope>
    <source>
        <strain evidence="2 3">ATCC 38327</strain>
    </source>
</reference>
<dbReference type="Gene3D" id="1.25.40.20">
    <property type="entry name" value="Ankyrin repeat-containing domain"/>
    <property type="match status" value="1"/>
</dbReference>
<protein>
    <submittedName>
        <fullName evidence="2">Uncharacterized protein</fullName>
    </submittedName>
</protein>
<feature type="compositionally biased region" description="Low complexity" evidence="1">
    <location>
        <begin position="251"/>
        <end position="264"/>
    </location>
</feature>
<name>A0A0L0SKR9_ALLM3</name>
<gene>
    <name evidence="2" type="ORF">AMAG_08200</name>
</gene>
<dbReference type="AlphaFoldDB" id="A0A0L0SKR9"/>